<gene>
    <name evidence="2" type="ORF">NCTC13315_00483</name>
</gene>
<dbReference type="OrthoDB" id="9806181at2"/>
<dbReference type="InterPro" id="IPR043472">
    <property type="entry name" value="Macro_dom-like"/>
</dbReference>
<dbReference type="Proteomes" id="UP000254968">
    <property type="component" value="Unassembled WGS sequence"/>
</dbReference>
<reference evidence="2 3" key="1">
    <citation type="submission" date="2018-06" db="EMBL/GenBank/DDBJ databases">
        <authorList>
            <consortium name="Pathogen Informatics"/>
            <person name="Doyle S."/>
        </authorList>
    </citation>
    <scope>NUCLEOTIDE SEQUENCE [LARGE SCALE GENOMIC DNA]</scope>
    <source>
        <strain evidence="2 3">NCTC13315</strain>
    </source>
</reference>
<dbReference type="InterPro" id="IPR012664">
    <property type="entry name" value="CHP02452"/>
</dbReference>
<evidence type="ECO:0000259" key="1">
    <source>
        <dbReference type="Pfam" id="PF10021"/>
    </source>
</evidence>
<dbReference type="EMBL" id="UGNV01000001">
    <property type="protein sequence ID" value="STX27961.1"/>
    <property type="molecule type" value="Genomic_DNA"/>
</dbReference>
<evidence type="ECO:0000313" key="2">
    <source>
        <dbReference type="EMBL" id="STX27961.1"/>
    </source>
</evidence>
<dbReference type="SUPFAM" id="SSF52949">
    <property type="entry name" value="Macro domain-like"/>
    <property type="match status" value="1"/>
</dbReference>
<organism evidence="2 3">
    <name type="scientific">Legionella beliardensis</name>
    <dbReference type="NCBI Taxonomy" id="91822"/>
    <lineage>
        <taxon>Bacteria</taxon>
        <taxon>Pseudomonadati</taxon>
        <taxon>Pseudomonadota</taxon>
        <taxon>Gammaproteobacteria</taxon>
        <taxon>Legionellales</taxon>
        <taxon>Legionellaceae</taxon>
        <taxon>Legionella</taxon>
    </lineage>
</organism>
<keyword evidence="3" id="KW-1185">Reference proteome</keyword>
<dbReference type="RefSeq" id="WP_115301747.1">
    <property type="nucleotide sequence ID" value="NZ_CAAAHO010000006.1"/>
</dbReference>
<dbReference type="PANTHER" id="PTHR35596:SF1">
    <property type="entry name" value="MICROBIAL-TYPE PARG CATALYTIC DOMAIN-CONTAINING PROTEIN"/>
    <property type="match status" value="1"/>
</dbReference>
<feature type="domain" description="Microbial-type PARG catalytic" evidence="1">
    <location>
        <begin position="31"/>
        <end position="131"/>
    </location>
</feature>
<dbReference type="InterPro" id="IPR019261">
    <property type="entry name" value="PARG_cat_microbial"/>
</dbReference>
<name>A0A378HZM2_9GAMM</name>
<dbReference type="Pfam" id="PF10021">
    <property type="entry name" value="PARG_cat_microb"/>
    <property type="match status" value="1"/>
</dbReference>
<sequence>MWQRFIKEKDLPFSVKILSFFLRGKDKIYRSQLAEAVQAYEQQSSGYMEAAMNNLHAWKKTSRPTHSTCNIFVSTNDSLTEARIQTKRQGEPQAVVNFANAYDVGGVFQYRRGSQEEDIARRTNWSFTIHEEHLKDSRHYSSNMSRLINAEEGRVYFNPTPLTLIRDSDGKLLKPHHDQGKIFSFYELRVAADDLRRRIFGIPIPFFPRSFNKESMQKKIYAQLDTLIENNQKNIILGAFGCGAFRNPPNKVAHLYHEILSEKKYKYFFKNIVFAIKGNGSDANFKAFKKELGNWDNTVGSYNPMMQIMPSHLEMLTESKSQVLHQNVFEQQGKRKSFSLEERPSTLSIS</sequence>
<dbReference type="NCBIfam" id="TIGR02452">
    <property type="entry name" value="TIGR02452 family protein"/>
    <property type="match status" value="1"/>
</dbReference>
<dbReference type="AlphaFoldDB" id="A0A378HZM2"/>
<dbReference type="PANTHER" id="PTHR35596">
    <property type="entry name" value="DUF2263 DOMAIN-CONTAINING PROTEIN"/>
    <property type="match status" value="1"/>
</dbReference>
<proteinExistence type="predicted"/>
<protein>
    <submittedName>
        <fullName evidence="2">Uncharacterized protein conserved in bacteria</fullName>
    </submittedName>
</protein>
<dbReference type="Gene3D" id="3.40.220.10">
    <property type="entry name" value="Leucine Aminopeptidase, subunit E, domain 1"/>
    <property type="match status" value="1"/>
</dbReference>
<accession>A0A378HZM2</accession>
<evidence type="ECO:0000313" key="3">
    <source>
        <dbReference type="Proteomes" id="UP000254968"/>
    </source>
</evidence>